<dbReference type="EMBL" id="CP014671">
    <property type="protein sequence ID" value="ANX02974.1"/>
    <property type="molecule type" value="Genomic_DNA"/>
</dbReference>
<keyword evidence="2" id="KW-1185">Reference proteome</keyword>
<organism evidence="1 2">
    <name type="scientific">Immundisolibacter cernigliae</name>
    <dbReference type="NCBI Taxonomy" id="1810504"/>
    <lineage>
        <taxon>Bacteria</taxon>
        <taxon>Pseudomonadati</taxon>
        <taxon>Pseudomonadota</taxon>
        <taxon>Gammaproteobacteria</taxon>
        <taxon>Immundisolibacterales</taxon>
        <taxon>Immundisolibacteraceae</taxon>
        <taxon>Immundisolibacter</taxon>
    </lineage>
</organism>
<name>A0A1B1YQC8_9GAMM</name>
<dbReference type="InParanoid" id="A0A1B1YQC8"/>
<evidence type="ECO:0000313" key="1">
    <source>
        <dbReference type="EMBL" id="ANX02974.1"/>
    </source>
</evidence>
<dbReference type="Proteomes" id="UP000092952">
    <property type="component" value="Chromosome"/>
</dbReference>
<sequence>MNLPELSIDDLARLRLQECQGTLIGGLKVACGLGISAEEFGFRMMMEQGINWSRVCGDLERIAHIFYEHYQVTYGFGCALQVGIENDTLRFQMPPVEAAAAGQLAHWQIPAVALQDMNRGFWRALTENAAITAQLEFGPDRHVVTVRRG</sequence>
<reference evidence="2" key="1">
    <citation type="submission" date="2016-03" db="EMBL/GenBank/DDBJ databases">
        <title>Complete genome sequence of Solimmundus cernigliae, representing a novel lineage of polycyclic aromatic hydrocarbon degraders within the Gammaproteobacteria.</title>
        <authorList>
            <person name="Singleton D.R."/>
            <person name="Dickey A.N."/>
            <person name="Scholl E.H."/>
            <person name="Wright F.A."/>
            <person name="Aitken M.D."/>
        </authorList>
    </citation>
    <scope>NUCLEOTIDE SEQUENCE [LARGE SCALE GENOMIC DNA]</scope>
    <source>
        <strain evidence="2">TR3.2</strain>
    </source>
</reference>
<dbReference type="AlphaFoldDB" id="A0A1B1YQC8"/>
<dbReference type="KEGG" id="gbi:PG2T_01395"/>
<gene>
    <name evidence="1" type="ORF">PG2T_01395</name>
</gene>
<evidence type="ECO:0000313" key="2">
    <source>
        <dbReference type="Proteomes" id="UP000092952"/>
    </source>
</evidence>
<proteinExistence type="predicted"/>
<dbReference type="STRING" id="1810504.PG2T_01395"/>
<protein>
    <submittedName>
        <fullName evidence="1">Uncharacterized protein</fullName>
    </submittedName>
</protein>
<dbReference type="RefSeq" id="WP_068802486.1">
    <property type="nucleotide sequence ID" value="NZ_CP014671.1"/>
</dbReference>
<accession>A0A1B1YQC8</accession>